<keyword evidence="6" id="KW-0966">Cell projection</keyword>
<dbReference type="SUPFAM" id="SSF64518">
    <property type="entry name" value="Phase 1 flagellin"/>
    <property type="match status" value="1"/>
</dbReference>
<evidence type="ECO:0000256" key="2">
    <source>
        <dbReference type="ARBA" id="ARBA00005709"/>
    </source>
</evidence>
<dbReference type="EMBL" id="JAUZVZ010000052">
    <property type="protein sequence ID" value="MDP4537983.1"/>
    <property type="molecule type" value="Genomic_DNA"/>
</dbReference>
<dbReference type="Gene3D" id="1.20.1330.10">
    <property type="entry name" value="f41 fragment of flagellin, N-terminal domain"/>
    <property type="match status" value="1"/>
</dbReference>
<feature type="coiled-coil region" evidence="4">
    <location>
        <begin position="138"/>
        <end position="165"/>
    </location>
</feature>
<evidence type="ECO:0000256" key="4">
    <source>
        <dbReference type="SAM" id="Coils"/>
    </source>
</evidence>
<keyword evidence="6" id="KW-0282">Flagellum</keyword>
<reference evidence="6 7" key="1">
    <citation type="submission" date="2023-08" db="EMBL/GenBank/DDBJ databases">
        <authorList>
            <person name="Joshi A."/>
            <person name="Thite S."/>
        </authorList>
    </citation>
    <scope>NUCLEOTIDE SEQUENCE [LARGE SCALE GENOMIC DNA]</scope>
    <source>
        <strain evidence="6 7">AC40</strain>
    </source>
</reference>
<name>A0ABT9H422_9GAMM</name>
<accession>A0ABT9H422</accession>
<feature type="non-terminal residue" evidence="6">
    <location>
        <position position="1"/>
    </location>
</feature>
<evidence type="ECO:0000259" key="5">
    <source>
        <dbReference type="Pfam" id="PF00700"/>
    </source>
</evidence>
<feature type="domain" description="Flagellin C-terminal" evidence="5">
    <location>
        <begin position="121"/>
        <end position="206"/>
    </location>
</feature>
<organism evidence="6 7">
    <name type="scientific">Alkalimonas collagenimarina</name>
    <dbReference type="NCBI Taxonomy" id="400390"/>
    <lineage>
        <taxon>Bacteria</taxon>
        <taxon>Pseudomonadati</taxon>
        <taxon>Pseudomonadota</taxon>
        <taxon>Gammaproteobacteria</taxon>
        <taxon>Alkalimonas</taxon>
    </lineage>
</organism>
<dbReference type="Pfam" id="PF00700">
    <property type="entry name" value="Flagellin_C"/>
    <property type="match status" value="1"/>
</dbReference>
<evidence type="ECO:0000256" key="1">
    <source>
        <dbReference type="ARBA" id="ARBA00004365"/>
    </source>
</evidence>
<comment type="subcellular location">
    <subcellularLocation>
        <location evidence="1">Bacterial flagellum</location>
    </subcellularLocation>
</comment>
<gene>
    <name evidence="6" type="ORF">Q3O60_17525</name>
</gene>
<dbReference type="Gene3D" id="6.10.10.10">
    <property type="entry name" value="Flagellar export chaperone, C-terminal domain"/>
    <property type="match status" value="1"/>
</dbReference>
<keyword evidence="3" id="KW-0975">Bacterial flagellum</keyword>
<dbReference type="InterPro" id="IPR001492">
    <property type="entry name" value="Flagellin"/>
</dbReference>
<keyword evidence="4" id="KW-0175">Coiled coil</keyword>
<sequence>VNGGPFYLLREPVGSPYAPFPTVGEVTFGPDPNLNVLVLGQAINEGPGENIQATISGNTFTLFNDTTLQFRIAGTAPDEATALANQAFIASLTGLSTEQVGLQKYNIAPPEDEELITNLNLQIIDEAVQIIDGSRAKLGAIQNRLQGTIRNLNNIEENVSAARMRIRDTDYAKETAELTRAQIMQQSSTTVLSQANQRPQTALALLQ</sequence>
<comment type="caution">
    <text evidence="6">The sequence shown here is derived from an EMBL/GenBank/DDBJ whole genome shotgun (WGS) entry which is preliminary data.</text>
</comment>
<keyword evidence="6" id="KW-0969">Cilium</keyword>
<proteinExistence type="inferred from homology"/>
<evidence type="ECO:0000256" key="3">
    <source>
        <dbReference type="ARBA" id="ARBA00023143"/>
    </source>
</evidence>
<dbReference type="PANTHER" id="PTHR42792">
    <property type="entry name" value="FLAGELLIN"/>
    <property type="match status" value="1"/>
</dbReference>
<protein>
    <submittedName>
        <fullName evidence="6">Flagellin</fullName>
    </submittedName>
</protein>
<evidence type="ECO:0000313" key="7">
    <source>
        <dbReference type="Proteomes" id="UP001231616"/>
    </source>
</evidence>
<dbReference type="InterPro" id="IPR042187">
    <property type="entry name" value="Flagellin_C_sub2"/>
</dbReference>
<keyword evidence="7" id="KW-1185">Reference proteome</keyword>
<dbReference type="InterPro" id="IPR046358">
    <property type="entry name" value="Flagellin_C"/>
</dbReference>
<dbReference type="Proteomes" id="UP001231616">
    <property type="component" value="Unassembled WGS sequence"/>
</dbReference>
<dbReference type="PANTHER" id="PTHR42792:SF2">
    <property type="entry name" value="FLAGELLIN"/>
    <property type="match status" value="1"/>
</dbReference>
<comment type="similarity">
    <text evidence="2">Belongs to the bacterial flagellin family.</text>
</comment>
<evidence type="ECO:0000313" key="6">
    <source>
        <dbReference type="EMBL" id="MDP4537983.1"/>
    </source>
</evidence>
<dbReference type="RefSeq" id="WP_305895218.1">
    <property type="nucleotide sequence ID" value="NZ_JAUZVZ010000052.1"/>
</dbReference>